<protein>
    <recommendedName>
        <fullName evidence="8">Receptor-mediated endocytosis protein 6 homolog</fullName>
    </recommendedName>
</protein>
<dbReference type="GO" id="GO:0006897">
    <property type="term" value="P:endocytosis"/>
    <property type="evidence" value="ECO:0007669"/>
    <property type="project" value="UniProtKB-KW"/>
</dbReference>
<keyword evidence="3" id="KW-0343">GTPase activation</keyword>
<dbReference type="InterPro" id="IPR045046">
    <property type="entry name" value="Vps9-like"/>
</dbReference>
<evidence type="ECO:0000313" key="11">
    <source>
        <dbReference type="EMBL" id="PNF22086.1"/>
    </source>
</evidence>
<dbReference type="Gene3D" id="1.10.246.120">
    <property type="match status" value="1"/>
</dbReference>
<dbReference type="FunFam" id="1.20.1050.80:FF:000001">
    <property type="entry name" value="GTPase-activating protein and VPS9 domain-containing protein 1 isoform X1"/>
    <property type="match status" value="1"/>
</dbReference>
<dbReference type="GO" id="GO:0005096">
    <property type="term" value="F:GTPase activator activity"/>
    <property type="evidence" value="ECO:0007669"/>
    <property type="project" value="UniProtKB-KW"/>
</dbReference>
<dbReference type="PANTHER" id="PTHR23101">
    <property type="entry name" value="RAB GDP/GTP EXCHANGE FACTOR"/>
    <property type="match status" value="1"/>
</dbReference>
<feature type="domain" description="VPS9" evidence="10">
    <location>
        <begin position="288"/>
        <end position="428"/>
    </location>
</feature>
<name>A0A2J7Q0J4_9NEOP</name>
<dbReference type="Proteomes" id="UP000235965">
    <property type="component" value="Unassembled WGS sequence"/>
</dbReference>
<comment type="similarity">
    <text evidence="2">Belongs to the GAPVD1 family.</text>
</comment>
<dbReference type="SMART" id="SM00167">
    <property type="entry name" value="VPS9"/>
    <property type="match status" value="1"/>
</dbReference>
<dbReference type="Pfam" id="PF18151">
    <property type="entry name" value="DUF5601"/>
    <property type="match status" value="1"/>
</dbReference>
<evidence type="ECO:0000256" key="7">
    <source>
        <dbReference type="ARBA" id="ARBA00053914"/>
    </source>
</evidence>
<dbReference type="PANTHER" id="PTHR23101:SF25">
    <property type="entry name" value="GTPASE-ACTIVATING PROTEIN AND VPS9 DOMAIN-CONTAINING PROTEIN 1"/>
    <property type="match status" value="1"/>
</dbReference>
<proteinExistence type="inferred from homology"/>
<evidence type="ECO:0000256" key="3">
    <source>
        <dbReference type="ARBA" id="ARBA00022468"/>
    </source>
</evidence>
<keyword evidence="6" id="KW-0472">Membrane</keyword>
<dbReference type="GO" id="GO:0051049">
    <property type="term" value="P:regulation of transport"/>
    <property type="evidence" value="ECO:0007669"/>
    <property type="project" value="UniProtKB-ARBA"/>
</dbReference>
<accession>A0A2J7Q0J4</accession>
<dbReference type="GO" id="GO:0030139">
    <property type="term" value="C:endocytic vesicle"/>
    <property type="evidence" value="ECO:0007669"/>
    <property type="project" value="TreeGrafter"/>
</dbReference>
<dbReference type="SUPFAM" id="SSF109993">
    <property type="entry name" value="VPS9 domain"/>
    <property type="match status" value="1"/>
</dbReference>
<comment type="subcellular location">
    <subcellularLocation>
        <location evidence="1">Membrane</location>
        <topology evidence="1">Peripheral membrane protein</topology>
    </subcellularLocation>
</comment>
<keyword evidence="12" id="KW-1185">Reference proteome</keyword>
<dbReference type="GO" id="GO:0016020">
    <property type="term" value="C:membrane"/>
    <property type="evidence" value="ECO:0007669"/>
    <property type="project" value="UniProtKB-SubCell"/>
</dbReference>
<organism evidence="11 12">
    <name type="scientific">Cryptotermes secundus</name>
    <dbReference type="NCBI Taxonomy" id="105785"/>
    <lineage>
        <taxon>Eukaryota</taxon>
        <taxon>Metazoa</taxon>
        <taxon>Ecdysozoa</taxon>
        <taxon>Arthropoda</taxon>
        <taxon>Hexapoda</taxon>
        <taxon>Insecta</taxon>
        <taxon>Pterygota</taxon>
        <taxon>Neoptera</taxon>
        <taxon>Polyneoptera</taxon>
        <taxon>Dictyoptera</taxon>
        <taxon>Blattodea</taxon>
        <taxon>Blattoidea</taxon>
        <taxon>Termitoidae</taxon>
        <taxon>Kalotermitidae</taxon>
        <taxon>Cryptotermitinae</taxon>
        <taxon>Cryptotermes</taxon>
    </lineage>
</organism>
<comment type="caution">
    <text evidence="11">The sequence shown here is derived from an EMBL/GenBank/DDBJ whole genome shotgun (WGS) entry which is preliminary data.</text>
</comment>
<gene>
    <name evidence="11" type="ORF">B7P43_G08894</name>
</gene>
<keyword evidence="5" id="KW-0344">Guanine-nucleotide releasing factor</keyword>
<evidence type="ECO:0000256" key="5">
    <source>
        <dbReference type="ARBA" id="ARBA00022658"/>
    </source>
</evidence>
<dbReference type="Gene3D" id="1.20.1050.80">
    <property type="entry name" value="VPS9 domain"/>
    <property type="match status" value="1"/>
</dbReference>
<feature type="region of interest" description="Disordered" evidence="9">
    <location>
        <begin position="1"/>
        <end position="49"/>
    </location>
</feature>
<sequence length="428" mass="48597">MSEEVRPTHTCNDTTEDILAKYRRKPSASGDSTASEAGTELKAPQLVGEVEDERLSMDPANIEASYAFIDAKRKLRMVLSTADLQHVPWAADSATHIRESQAQKENELVSFLKLQLAEAINLQDRSLIAHLHETLRCIQLFDDSGCRKLFKSLKEDYQKRSPYIAYLVRCRQGLLSTLAHLERLTERLKCDCQVCSRFLVAVCVTMFLEKREQILGSFTAEFQQLTLADEKTDLLDNFLHTLSVEMDKDPTWQAASSAQLEQAHTAVERAVISRVYTHALYPNGDGDVSRDQVLHEHMKKLSTIITPNHKDLRIPKMFHYECPWPSAQAEISAMAAYKTPRDKLQCVSRCATTIMNLLSMACERGVPAADDFVPVLVYVLIKANPPSLLSTVQYVNSFYGNRLEGEEQYWWIQFCSAIEFIKTMDYSD</sequence>
<reference evidence="11 12" key="1">
    <citation type="submission" date="2017-12" db="EMBL/GenBank/DDBJ databases">
        <title>Hemimetabolous genomes reveal molecular basis of termite eusociality.</title>
        <authorList>
            <person name="Harrison M.C."/>
            <person name="Jongepier E."/>
            <person name="Robertson H.M."/>
            <person name="Arning N."/>
            <person name="Bitard-Feildel T."/>
            <person name="Chao H."/>
            <person name="Childers C.P."/>
            <person name="Dinh H."/>
            <person name="Doddapaneni H."/>
            <person name="Dugan S."/>
            <person name="Gowin J."/>
            <person name="Greiner C."/>
            <person name="Han Y."/>
            <person name="Hu H."/>
            <person name="Hughes D.S.T."/>
            <person name="Huylmans A.-K."/>
            <person name="Kemena C."/>
            <person name="Kremer L.P.M."/>
            <person name="Lee S.L."/>
            <person name="Lopez-Ezquerra A."/>
            <person name="Mallet L."/>
            <person name="Monroy-Kuhn J.M."/>
            <person name="Moser A."/>
            <person name="Murali S.C."/>
            <person name="Muzny D.M."/>
            <person name="Otani S."/>
            <person name="Piulachs M.-D."/>
            <person name="Poelchau M."/>
            <person name="Qu J."/>
            <person name="Schaub F."/>
            <person name="Wada-Katsumata A."/>
            <person name="Worley K.C."/>
            <person name="Xie Q."/>
            <person name="Ylla G."/>
            <person name="Poulsen M."/>
            <person name="Gibbs R.A."/>
            <person name="Schal C."/>
            <person name="Richards S."/>
            <person name="Belles X."/>
            <person name="Korb J."/>
            <person name="Bornberg-Bauer E."/>
        </authorList>
    </citation>
    <scope>NUCLEOTIDE SEQUENCE [LARGE SCALE GENOMIC DNA]</scope>
    <source>
        <tissue evidence="11">Whole body</tissue>
    </source>
</reference>
<evidence type="ECO:0000259" key="10">
    <source>
        <dbReference type="PROSITE" id="PS51205"/>
    </source>
</evidence>
<dbReference type="InterPro" id="IPR003123">
    <property type="entry name" value="VPS9"/>
</dbReference>
<evidence type="ECO:0000256" key="1">
    <source>
        <dbReference type="ARBA" id="ARBA00004170"/>
    </source>
</evidence>
<dbReference type="OrthoDB" id="10264848at2759"/>
<evidence type="ECO:0000256" key="2">
    <source>
        <dbReference type="ARBA" id="ARBA00008489"/>
    </source>
</evidence>
<keyword evidence="4" id="KW-0254">Endocytosis</keyword>
<dbReference type="InterPro" id="IPR037191">
    <property type="entry name" value="VPS9_dom_sf"/>
</dbReference>
<comment type="function">
    <text evidence="7">Acts both as a GTPase-activating protein (GAP) and a guanine nucleotide exchange factor (GEF), and participates in endocytosis.</text>
</comment>
<dbReference type="GO" id="GO:0005829">
    <property type="term" value="C:cytosol"/>
    <property type="evidence" value="ECO:0007669"/>
    <property type="project" value="TreeGrafter"/>
</dbReference>
<dbReference type="AlphaFoldDB" id="A0A2J7Q0J4"/>
<dbReference type="InterPro" id="IPR041545">
    <property type="entry name" value="DUF5601"/>
</dbReference>
<dbReference type="Pfam" id="PF02204">
    <property type="entry name" value="VPS9"/>
    <property type="match status" value="1"/>
</dbReference>
<evidence type="ECO:0000256" key="4">
    <source>
        <dbReference type="ARBA" id="ARBA00022583"/>
    </source>
</evidence>
<dbReference type="EMBL" id="NEVH01019967">
    <property type="protein sequence ID" value="PNF22086.1"/>
    <property type="molecule type" value="Genomic_DNA"/>
</dbReference>
<evidence type="ECO:0000256" key="9">
    <source>
        <dbReference type="SAM" id="MobiDB-lite"/>
    </source>
</evidence>
<evidence type="ECO:0000313" key="12">
    <source>
        <dbReference type="Proteomes" id="UP000235965"/>
    </source>
</evidence>
<dbReference type="GO" id="GO:0031267">
    <property type="term" value="F:small GTPase binding"/>
    <property type="evidence" value="ECO:0007669"/>
    <property type="project" value="TreeGrafter"/>
</dbReference>
<evidence type="ECO:0000256" key="6">
    <source>
        <dbReference type="ARBA" id="ARBA00023136"/>
    </source>
</evidence>
<dbReference type="GO" id="GO:0005085">
    <property type="term" value="F:guanyl-nucleotide exchange factor activity"/>
    <property type="evidence" value="ECO:0007669"/>
    <property type="project" value="UniProtKB-KW"/>
</dbReference>
<dbReference type="PROSITE" id="PS51205">
    <property type="entry name" value="VPS9"/>
    <property type="match status" value="1"/>
</dbReference>
<evidence type="ECO:0000256" key="8">
    <source>
        <dbReference type="ARBA" id="ARBA00068997"/>
    </source>
</evidence>